<keyword evidence="1" id="KW-1133">Transmembrane helix</keyword>
<accession>A0A7K0G527</accession>
<dbReference type="EMBL" id="WKKH01000091">
    <property type="protein sequence ID" value="MRX78913.1"/>
    <property type="molecule type" value="Genomic_DNA"/>
</dbReference>
<evidence type="ECO:0000313" key="2">
    <source>
        <dbReference type="EMBL" id="MRX78913.1"/>
    </source>
</evidence>
<proteinExistence type="predicted"/>
<keyword evidence="1" id="KW-0472">Membrane</keyword>
<organism evidence="2 3">
    <name type="scientific">Pedobacter petrophilus</name>
    <dbReference type="NCBI Taxonomy" id="1908241"/>
    <lineage>
        <taxon>Bacteria</taxon>
        <taxon>Pseudomonadati</taxon>
        <taxon>Bacteroidota</taxon>
        <taxon>Sphingobacteriia</taxon>
        <taxon>Sphingobacteriales</taxon>
        <taxon>Sphingobacteriaceae</taxon>
        <taxon>Pedobacter</taxon>
    </lineage>
</organism>
<feature type="transmembrane region" description="Helical" evidence="1">
    <location>
        <begin position="79"/>
        <end position="102"/>
    </location>
</feature>
<name>A0A7K0G527_9SPHI</name>
<comment type="caution">
    <text evidence="2">The sequence shown here is derived from an EMBL/GenBank/DDBJ whole genome shotgun (WGS) entry which is preliminary data.</text>
</comment>
<keyword evidence="3" id="KW-1185">Reference proteome</keyword>
<dbReference type="AlphaFoldDB" id="A0A7K0G527"/>
<sequence length="142" mass="15880">MSEILNEALLSEINRLKAINIEGLGASIQRLENSTKEAKNLHHAVNENIVKLGGMIAKVNVPAEIKLTRHLTIGAKDRYFVAFIISSLVFLLIGAAGVIYGVKKESKLEKAEQILNNQSTFIQWMRKEKGGEDLYQKYIKAK</sequence>
<evidence type="ECO:0000256" key="1">
    <source>
        <dbReference type="SAM" id="Phobius"/>
    </source>
</evidence>
<keyword evidence="1" id="KW-0812">Transmembrane</keyword>
<gene>
    <name evidence="2" type="ORF">GJU39_22875</name>
</gene>
<reference evidence="2 3" key="1">
    <citation type="submission" date="2019-11" db="EMBL/GenBank/DDBJ databases">
        <title>Pedobacter petrophilus genome.</title>
        <authorList>
            <person name="Feldbauer M.J."/>
            <person name="Newman J.D."/>
        </authorList>
    </citation>
    <scope>NUCLEOTIDE SEQUENCE [LARGE SCALE GENOMIC DNA]</scope>
    <source>
        <strain evidence="2 3">LMG 29686</strain>
    </source>
</reference>
<protein>
    <submittedName>
        <fullName evidence="2">Uncharacterized protein</fullName>
    </submittedName>
</protein>
<evidence type="ECO:0000313" key="3">
    <source>
        <dbReference type="Proteomes" id="UP000487757"/>
    </source>
</evidence>
<dbReference type="RefSeq" id="WP_154283308.1">
    <property type="nucleotide sequence ID" value="NZ_WKKH01000091.1"/>
</dbReference>
<dbReference type="Proteomes" id="UP000487757">
    <property type="component" value="Unassembled WGS sequence"/>
</dbReference>